<keyword evidence="3" id="KW-1185">Reference proteome</keyword>
<evidence type="ECO:0000256" key="1">
    <source>
        <dbReference type="SAM" id="SignalP"/>
    </source>
</evidence>
<feature type="non-terminal residue" evidence="2">
    <location>
        <position position="173"/>
    </location>
</feature>
<dbReference type="Proteomes" id="UP000747542">
    <property type="component" value="Unassembled WGS sequence"/>
</dbReference>
<feature type="signal peptide" evidence="1">
    <location>
        <begin position="1"/>
        <end position="18"/>
    </location>
</feature>
<organism evidence="2 3">
    <name type="scientific">Homarus americanus</name>
    <name type="common">American lobster</name>
    <dbReference type="NCBI Taxonomy" id="6706"/>
    <lineage>
        <taxon>Eukaryota</taxon>
        <taxon>Metazoa</taxon>
        <taxon>Ecdysozoa</taxon>
        <taxon>Arthropoda</taxon>
        <taxon>Crustacea</taxon>
        <taxon>Multicrustacea</taxon>
        <taxon>Malacostraca</taxon>
        <taxon>Eumalacostraca</taxon>
        <taxon>Eucarida</taxon>
        <taxon>Decapoda</taxon>
        <taxon>Pleocyemata</taxon>
        <taxon>Astacidea</taxon>
        <taxon>Nephropoidea</taxon>
        <taxon>Nephropidae</taxon>
        <taxon>Homarus</taxon>
    </lineage>
</organism>
<dbReference type="EMBL" id="JAHLQT010013714">
    <property type="protein sequence ID" value="KAG7170749.1"/>
    <property type="molecule type" value="Genomic_DNA"/>
</dbReference>
<evidence type="ECO:0000313" key="3">
    <source>
        <dbReference type="Proteomes" id="UP000747542"/>
    </source>
</evidence>
<comment type="caution">
    <text evidence="2">The sequence shown here is derived from an EMBL/GenBank/DDBJ whole genome shotgun (WGS) entry which is preliminary data.</text>
</comment>
<protein>
    <submittedName>
        <fullName evidence="2">Uncharacterized protein</fullName>
    </submittedName>
</protein>
<gene>
    <name evidence="2" type="ORF">Hamer_G023416</name>
</gene>
<sequence length="173" mass="19623">MKIPLPLILVLSAALVDGAINLNCNNPQSILDDNGVIFSYRRSPTNTLWFRRTGQESRGRWVPHFHFGKETDTVFEEKYEFQIKLTGAKYVNFKFLMGSKVLLDERVSRSWFNSGGWIGVTLKQSRLEIIFPTDDKQLLLQLSAKQLESVEAVKMFGQLDFTGSCSIPDGKTS</sequence>
<dbReference type="AlphaFoldDB" id="A0A8J5N0R6"/>
<reference evidence="2" key="1">
    <citation type="journal article" date="2021" name="Sci. Adv.">
        <title>The American lobster genome reveals insights on longevity, neural, and immune adaptations.</title>
        <authorList>
            <person name="Polinski J.M."/>
            <person name="Zimin A.V."/>
            <person name="Clark K.F."/>
            <person name="Kohn A.B."/>
            <person name="Sadowski N."/>
            <person name="Timp W."/>
            <person name="Ptitsyn A."/>
            <person name="Khanna P."/>
            <person name="Romanova D.Y."/>
            <person name="Williams P."/>
            <person name="Greenwood S.J."/>
            <person name="Moroz L.L."/>
            <person name="Walt D.R."/>
            <person name="Bodnar A.G."/>
        </authorList>
    </citation>
    <scope>NUCLEOTIDE SEQUENCE</scope>
    <source>
        <strain evidence="2">GMGI-L3</strain>
    </source>
</reference>
<feature type="chain" id="PRO_5035172885" evidence="1">
    <location>
        <begin position="19"/>
        <end position="173"/>
    </location>
</feature>
<keyword evidence="1" id="KW-0732">Signal</keyword>
<evidence type="ECO:0000313" key="2">
    <source>
        <dbReference type="EMBL" id="KAG7170749.1"/>
    </source>
</evidence>
<name>A0A8J5N0R6_HOMAM</name>
<accession>A0A8J5N0R6</accession>
<proteinExistence type="predicted"/>